<evidence type="ECO:0000313" key="1">
    <source>
        <dbReference type="EMBL" id="CTP91467.1"/>
    </source>
</evidence>
<dbReference type="RefSeq" id="WP_170874226.1">
    <property type="nucleotide sequence ID" value="NZ_CP076250.1"/>
</dbReference>
<gene>
    <name evidence="1" type="ORF">XTPLMG728_2910</name>
</gene>
<dbReference type="Proteomes" id="UP000041247">
    <property type="component" value="Unassembled WGS sequence"/>
</dbReference>
<name>A0A0K3A2F8_9XANT</name>
<proteinExistence type="predicted"/>
<dbReference type="AlphaFoldDB" id="A0A0K3A2F8"/>
<protein>
    <submittedName>
        <fullName evidence="1">Uncharacterized protein</fullName>
    </submittedName>
</protein>
<evidence type="ECO:0000313" key="2">
    <source>
        <dbReference type="Proteomes" id="UP000041247"/>
    </source>
</evidence>
<sequence>MPGTAATAKFLAIGVIFAEANALALQRLCQAKHGFVPKARKFGAVSVALQDAAMFRNC</sequence>
<organism evidence="1 2">
    <name type="scientific">Xanthomonas graminis pv. poae</name>
    <dbReference type="NCBI Taxonomy" id="227946"/>
    <lineage>
        <taxon>Bacteria</taxon>
        <taxon>Pseudomonadati</taxon>
        <taxon>Pseudomonadota</taxon>
        <taxon>Gammaproteobacteria</taxon>
        <taxon>Lysobacterales</taxon>
        <taxon>Lysobacteraceae</taxon>
        <taxon>Xanthomonas</taxon>
        <taxon>Xanthomonas translucens group</taxon>
        <taxon>Xanthomonas graminis</taxon>
    </lineage>
</organism>
<reference evidence="1 2" key="1">
    <citation type="submission" date="2015-07" db="EMBL/GenBank/DDBJ databases">
        <authorList>
            <person name="Noorani M."/>
        </authorList>
    </citation>
    <scope>NUCLEOTIDE SEQUENCE [LARGE SCALE GENOMIC DNA]</scope>
    <source>
        <strain evidence="1">LMG728</strain>
    </source>
</reference>
<accession>A0A0K3A2F8</accession>
<dbReference type="EMBL" id="CXOK01000102">
    <property type="protein sequence ID" value="CTP91467.1"/>
    <property type="molecule type" value="Genomic_DNA"/>
</dbReference>